<evidence type="ECO:0000259" key="1">
    <source>
        <dbReference type="Pfam" id="PF22479"/>
    </source>
</evidence>
<keyword evidence="3" id="KW-1185">Reference proteome</keyword>
<sequence length="111" mass="12490">MPVHDYIPVLPDDMPYEQEIDLDSGNYLFTFQWNETDRVFTVDVSDLEGNLIRGGEVLVLNQPLWRNINVDGLPLETITPLDESGNETELDPGNLGDTIQLCIDDIPDGED</sequence>
<dbReference type="RefSeq" id="WP_203629012.1">
    <property type="nucleotide sequence ID" value="NZ_BNJR01000004.1"/>
</dbReference>
<accession>A0ABQ3VVQ4</accession>
<reference evidence="2 3" key="1">
    <citation type="journal article" date="2021" name="Int. J. Syst. Evol. Microbiol.">
        <title>Lentilactobacillus fungorum sp. nov., isolated from spent mushroom substrates.</title>
        <authorList>
            <person name="Tohno M."/>
            <person name="Tanizawa Y."/>
            <person name="Kojima Y."/>
            <person name="Sakamoto M."/>
            <person name="Ohkuma M."/>
            <person name="Kobayashi H."/>
        </authorList>
    </citation>
    <scope>NUCLEOTIDE SEQUENCE [LARGE SCALE GENOMIC DNA]</scope>
    <source>
        <strain evidence="2 3">YK48G</strain>
    </source>
</reference>
<name>A0ABQ3VVQ4_9LACO</name>
<dbReference type="Proteomes" id="UP000604765">
    <property type="component" value="Unassembled WGS sequence"/>
</dbReference>
<dbReference type="InterPro" id="IPR054252">
    <property type="entry name" value="Pam3_gp18"/>
</dbReference>
<protein>
    <recommendedName>
        <fullName evidence="1">Cyanophage baseplate Pam3 plug gp18 domain-containing protein</fullName>
    </recommendedName>
</protein>
<organism evidence="2 3">
    <name type="scientific">Lentilactobacillus fungorum</name>
    <dbReference type="NCBI Taxonomy" id="2201250"/>
    <lineage>
        <taxon>Bacteria</taxon>
        <taxon>Bacillati</taxon>
        <taxon>Bacillota</taxon>
        <taxon>Bacilli</taxon>
        <taxon>Lactobacillales</taxon>
        <taxon>Lactobacillaceae</taxon>
        <taxon>Lentilactobacillus</taxon>
    </lineage>
</organism>
<gene>
    <name evidence="2" type="ORF">YK48G_03880</name>
</gene>
<feature type="domain" description="Cyanophage baseplate Pam3 plug gp18" evidence="1">
    <location>
        <begin position="5"/>
        <end position="105"/>
    </location>
</feature>
<proteinExistence type="predicted"/>
<evidence type="ECO:0000313" key="3">
    <source>
        <dbReference type="Proteomes" id="UP000604765"/>
    </source>
</evidence>
<evidence type="ECO:0000313" key="2">
    <source>
        <dbReference type="EMBL" id="GHP12963.1"/>
    </source>
</evidence>
<comment type="caution">
    <text evidence="2">The sequence shown here is derived from an EMBL/GenBank/DDBJ whole genome shotgun (WGS) entry which is preliminary data.</text>
</comment>
<dbReference type="EMBL" id="BNJR01000004">
    <property type="protein sequence ID" value="GHP12963.1"/>
    <property type="molecule type" value="Genomic_DNA"/>
</dbReference>
<dbReference type="Pfam" id="PF22479">
    <property type="entry name" value="Pam3_gp18"/>
    <property type="match status" value="1"/>
</dbReference>